<dbReference type="EMBL" id="KK208883">
    <property type="protein sequence ID" value="EZF72039.1"/>
    <property type="molecule type" value="Genomic_DNA"/>
</dbReference>
<reference evidence="1 2" key="1">
    <citation type="submission" date="2014-02" db="EMBL/GenBank/DDBJ databases">
        <title>The Genome Sequence of Trichophyton rubrum (morphotype soudanense) CBS 452.61.</title>
        <authorList>
            <consortium name="The Broad Institute Genomics Platform"/>
            <person name="Cuomo C.A."/>
            <person name="White T.C."/>
            <person name="Graser Y."/>
            <person name="Martinez-Rossi N."/>
            <person name="Heitman J."/>
            <person name="Young S.K."/>
            <person name="Zeng Q."/>
            <person name="Gargeya S."/>
            <person name="Abouelleil A."/>
            <person name="Alvarado L."/>
            <person name="Chapman S.B."/>
            <person name="Gainer-Dewar J."/>
            <person name="Goldberg J."/>
            <person name="Griggs A."/>
            <person name="Gujja S."/>
            <person name="Hansen M."/>
            <person name="Howarth C."/>
            <person name="Imamovic A."/>
            <person name="Larimer J."/>
            <person name="Martinez D."/>
            <person name="Murphy C."/>
            <person name="Pearson M.D."/>
            <person name="Persinoti G."/>
            <person name="Poon T."/>
            <person name="Priest M."/>
            <person name="Roberts A.D."/>
            <person name="Saif S."/>
            <person name="Shea T.D."/>
            <person name="Sykes S.N."/>
            <person name="Wortman J."/>
            <person name="Nusbaum C."/>
            <person name="Birren B."/>
        </authorList>
    </citation>
    <scope>NUCLEOTIDE SEQUENCE [LARGE SCALE GENOMIC DNA]</scope>
    <source>
        <strain evidence="1 2">CBS 452.61</strain>
    </source>
</reference>
<dbReference type="Proteomes" id="UP000023623">
    <property type="component" value="Unassembled WGS sequence"/>
</dbReference>
<proteinExistence type="predicted"/>
<keyword evidence="2" id="KW-1185">Reference proteome</keyword>
<protein>
    <submittedName>
        <fullName evidence="1">Uncharacterized protein</fullName>
    </submittedName>
</protein>
<evidence type="ECO:0000313" key="2">
    <source>
        <dbReference type="Proteomes" id="UP000023623"/>
    </source>
</evidence>
<gene>
    <name evidence="1" type="ORF">H105_05882</name>
</gene>
<accession>A0A022XNF5</accession>
<organism evidence="1 2">
    <name type="scientific">Trichophyton soudanense CBS 452.61</name>
    <dbReference type="NCBI Taxonomy" id="1215331"/>
    <lineage>
        <taxon>Eukaryota</taxon>
        <taxon>Fungi</taxon>
        <taxon>Dikarya</taxon>
        <taxon>Ascomycota</taxon>
        <taxon>Pezizomycotina</taxon>
        <taxon>Eurotiomycetes</taxon>
        <taxon>Eurotiomycetidae</taxon>
        <taxon>Onygenales</taxon>
        <taxon>Arthrodermataceae</taxon>
        <taxon>Trichophyton</taxon>
    </lineage>
</organism>
<dbReference type="HOGENOM" id="CLU_2514252_0_0_1"/>
<dbReference type="AlphaFoldDB" id="A0A022XNF5"/>
<sequence>MVSWSRVTALYVQGFNIRVSTQAALSEAQKKLYRIFCLPRNDEMEVEVITRARRMKLSFINTLTRPSFYRMESWAHHCYEEHARQ</sequence>
<evidence type="ECO:0000313" key="1">
    <source>
        <dbReference type="EMBL" id="EZF72039.1"/>
    </source>
</evidence>
<name>A0A022XNF5_TRISD</name>